<dbReference type="CDD" id="cd00118">
    <property type="entry name" value="LysM"/>
    <property type="match status" value="1"/>
</dbReference>
<dbReference type="Proteomes" id="UP000787472">
    <property type="component" value="Unassembled WGS sequence"/>
</dbReference>
<protein>
    <submittedName>
        <fullName evidence="3">LysM peptidoglycan-binding domain-containing protein</fullName>
    </submittedName>
</protein>
<feature type="domain" description="LysM" evidence="2">
    <location>
        <begin position="30"/>
        <end position="78"/>
    </location>
</feature>
<evidence type="ECO:0000313" key="4">
    <source>
        <dbReference type="Proteomes" id="UP000787472"/>
    </source>
</evidence>
<evidence type="ECO:0000256" key="1">
    <source>
        <dbReference type="SAM" id="SignalP"/>
    </source>
</evidence>
<comment type="caution">
    <text evidence="3">The sequence shown here is derived from an EMBL/GenBank/DDBJ whole genome shotgun (WGS) entry which is preliminary data.</text>
</comment>
<dbReference type="InterPro" id="IPR036779">
    <property type="entry name" value="LysM_dom_sf"/>
</dbReference>
<feature type="chain" id="PRO_5039513217" evidence="1">
    <location>
        <begin position="20"/>
        <end position="339"/>
    </location>
</feature>
<dbReference type="PANTHER" id="PTHR34700:SF4">
    <property type="entry name" value="PHAGE-LIKE ELEMENT PBSX PROTEIN XKDP"/>
    <property type="match status" value="1"/>
</dbReference>
<sequence>MKKLVFAFFALCLSVSALADEVRLKDTHPDRYTVVKGDTLWDISETFLQNPWMWPEIWHVNPQIENPHLIYPGDDITLIYLDGKPRLTVERGKRVVKLSPKVRATPLDEAIPAIPLDAINNFLSRSRVVTSAELDAAPHVLTGAEQHLVVGEGDDLYARGDFSDGIKTYGVYRAGQRFIDPETNELLGLQALDIGTVKLEKEQGEVGTFAVTRTTEEIRIADRLLPNEERAIDSTFFPSVPVEDISGVIMAVEGGVSQVGRMDVVAINRGEREGVAIGNVMAIFKDGGVIRDRVKGDVVKLPEEKAGLLMVFRTFEKMSFALVLEADRPLAVLDKVHRP</sequence>
<proteinExistence type="predicted"/>
<feature type="signal peptide" evidence="1">
    <location>
        <begin position="1"/>
        <end position="19"/>
    </location>
</feature>
<accession>A0A9E5MPB3</accession>
<dbReference type="SUPFAM" id="SSF54106">
    <property type="entry name" value="LysM domain"/>
    <property type="match status" value="1"/>
</dbReference>
<keyword evidence="4" id="KW-1185">Reference proteome</keyword>
<dbReference type="Gene3D" id="3.10.350.10">
    <property type="entry name" value="LysM domain"/>
    <property type="match status" value="1"/>
</dbReference>
<name>A0A9E5MPB3_9GAMM</name>
<organism evidence="3 4">
    <name type="scientific">Pseudomaricurvus hydrocarbonicus</name>
    <dbReference type="NCBI Taxonomy" id="1470433"/>
    <lineage>
        <taxon>Bacteria</taxon>
        <taxon>Pseudomonadati</taxon>
        <taxon>Pseudomonadota</taxon>
        <taxon>Gammaproteobacteria</taxon>
        <taxon>Cellvibrionales</taxon>
        <taxon>Cellvibrionaceae</taxon>
        <taxon>Pseudomaricurvus</taxon>
    </lineage>
</organism>
<reference evidence="3" key="1">
    <citation type="submission" date="2020-03" db="EMBL/GenBank/DDBJ databases">
        <authorList>
            <person name="Guo F."/>
        </authorList>
    </citation>
    <scope>NUCLEOTIDE SEQUENCE</scope>
    <source>
        <strain evidence="3">JCM 30134</strain>
    </source>
</reference>
<dbReference type="EMBL" id="JAAONZ010000022">
    <property type="protein sequence ID" value="NHO67940.1"/>
    <property type="molecule type" value="Genomic_DNA"/>
</dbReference>
<dbReference type="PROSITE" id="PS51782">
    <property type="entry name" value="LYSM"/>
    <property type="match status" value="1"/>
</dbReference>
<dbReference type="RefSeq" id="WP_167191471.1">
    <property type="nucleotide sequence ID" value="NZ_JAAONZ010000022.1"/>
</dbReference>
<keyword evidence="1" id="KW-0732">Signal</keyword>
<dbReference type="InterPro" id="IPR018392">
    <property type="entry name" value="LysM"/>
</dbReference>
<evidence type="ECO:0000259" key="2">
    <source>
        <dbReference type="PROSITE" id="PS51782"/>
    </source>
</evidence>
<dbReference type="AlphaFoldDB" id="A0A9E5MPB3"/>
<evidence type="ECO:0000313" key="3">
    <source>
        <dbReference type="EMBL" id="NHO67940.1"/>
    </source>
</evidence>
<dbReference type="Pfam" id="PF01476">
    <property type="entry name" value="LysM"/>
    <property type="match status" value="1"/>
</dbReference>
<gene>
    <name evidence="3" type="ORF">G8770_20525</name>
</gene>
<dbReference type="PANTHER" id="PTHR34700">
    <property type="entry name" value="POTASSIUM BINDING PROTEIN KBP"/>
    <property type="match status" value="1"/>
</dbReference>
<dbReference type="InterPro" id="IPR052196">
    <property type="entry name" value="Bact_Kbp"/>
</dbReference>